<feature type="domain" description="Methyltransferase FkbM" evidence="1">
    <location>
        <begin position="80"/>
        <end position="225"/>
    </location>
</feature>
<accession>A0A2N5X2H6</accession>
<dbReference type="AlphaFoldDB" id="A0A2N5X2H6"/>
<protein>
    <submittedName>
        <fullName evidence="2">FkbM family methyltransferase</fullName>
    </submittedName>
</protein>
<keyword evidence="2" id="KW-0808">Transferase</keyword>
<reference evidence="2 3" key="1">
    <citation type="submission" date="2018-01" db="EMBL/GenBank/DDBJ databases">
        <title>The draft genome sequence of Halioglobus lutimaris HF004.</title>
        <authorList>
            <person name="Du Z.-J."/>
            <person name="Shi M.-J."/>
        </authorList>
    </citation>
    <scope>NUCLEOTIDE SEQUENCE [LARGE SCALE GENOMIC DNA]</scope>
    <source>
        <strain evidence="2 3">HF004</strain>
    </source>
</reference>
<evidence type="ECO:0000313" key="2">
    <source>
        <dbReference type="EMBL" id="PLW68660.1"/>
    </source>
</evidence>
<evidence type="ECO:0000313" key="3">
    <source>
        <dbReference type="Proteomes" id="UP000235005"/>
    </source>
</evidence>
<dbReference type="PANTHER" id="PTHR34203:SF15">
    <property type="entry name" value="SLL1173 PROTEIN"/>
    <property type="match status" value="1"/>
</dbReference>
<keyword evidence="2" id="KW-0489">Methyltransferase</keyword>
<organism evidence="2 3">
    <name type="scientific">Pseudohalioglobus lutimaris</name>
    <dbReference type="NCBI Taxonomy" id="1737061"/>
    <lineage>
        <taxon>Bacteria</taxon>
        <taxon>Pseudomonadati</taxon>
        <taxon>Pseudomonadota</taxon>
        <taxon>Gammaproteobacteria</taxon>
        <taxon>Cellvibrionales</taxon>
        <taxon>Halieaceae</taxon>
        <taxon>Pseudohalioglobus</taxon>
    </lineage>
</organism>
<keyword evidence="3" id="KW-1185">Reference proteome</keyword>
<dbReference type="NCBIfam" id="TIGR01444">
    <property type="entry name" value="fkbM_fam"/>
    <property type="match status" value="1"/>
</dbReference>
<evidence type="ECO:0000259" key="1">
    <source>
        <dbReference type="Pfam" id="PF05050"/>
    </source>
</evidence>
<dbReference type="Pfam" id="PF05050">
    <property type="entry name" value="Methyltransf_21"/>
    <property type="match status" value="1"/>
</dbReference>
<sequence>MFEALSRIANYFRVLGPKGILSSLSACILKKDTYIEKHIGDAAHPIRLRAMTSDVPTFRQIFIYREYELHDYPAPEIIIDAGANIGLASIFFANKYPGAKIIAIEPEESNFILLRENTANYPNIHPLQAALWNTNEKISLVDPGLGKWGFMTESGEEDALNREHSPGEHGQVEGITVDKILEDFQLEHIDLLKIDIEGAEKEVFADTSNWLDKVDTIIVELHERMKPGCTRSFYQGTPGFTNEWTQGENVYLSRCHSEEST</sequence>
<gene>
    <name evidence="2" type="ORF">C0039_11655</name>
</gene>
<dbReference type="GO" id="GO:0032259">
    <property type="term" value="P:methylation"/>
    <property type="evidence" value="ECO:0007669"/>
    <property type="project" value="UniProtKB-KW"/>
</dbReference>
<dbReference type="Proteomes" id="UP000235005">
    <property type="component" value="Unassembled WGS sequence"/>
</dbReference>
<name>A0A2N5X2H6_9GAMM</name>
<dbReference type="InterPro" id="IPR029063">
    <property type="entry name" value="SAM-dependent_MTases_sf"/>
</dbReference>
<dbReference type="InterPro" id="IPR006342">
    <property type="entry name" value="FkbM_mtfrase"/>
</dbReference>
<dbReference type="InterPro" id="IPR052514">
    <property type="entry name" value="SAM-dependent_MTase"/>
</dbReference>
<dbReference type="PANTHER" id="PTHR34203">
    <property type="entry name" value="METHYLTRANSFERASE, FKBM FAMILY PROTEIN"/>
    <property type="match status" value="1"/>
</dbReference>
<dbReference type="OrthoDB" id="483152at2"/>
<dbReference type="GO" id="GO:0008168">
    <property type="term" value="F:methyltransferase activity"/>
    <property type="evidence" value="ECO:0007669"/>
    <property type="project" value="UniProtKB-KW"/>
</dbReference>
<proteinExistence type="predicted"/>
<dbReference type="RefSeq" id="WP_101518136.1">
    <property type="nucleotide sequence ID" value="NZ_PKUS01000012.1"/>
</dbReference>
<dbReference type="EMBL" id="PKUS01000012">
    <property type="protein sequence ID" value="PLW68660.1"/>
    <property type="molecule type" value="Genomic_DNA"/>
</dbReference>
<comment type="caution">
    <text evidence="2">The sequence shown here is derived from an EMBL/GenBank/DDBJ whole genome shotgun (WGS) entry which is preliminary data.</text>
</comment>
<dbReference type="SUPFAM" id="SSF53335">
    <property type="entry name" value="S-adenosyl-L-methionine-dependent methyltransferases"/>
    <property type="match status" value="1"/>
</dbReference>
<dbReference type="Gene3D" id="3.40.50.150">
    <property type="entry name" value="Vaccinia Virus protein VP39"/>
    <property type="match status" value="1"/>
</dbReference>